<reference evidence="2 3" key="1">
    <citation type="submission" date="2017-06" db="EMBL/GenBank/DDBJ databases">
        <title>Complete genome sequence of Nitrospirillum amazonense strain CBAmC, an endophytic nitrogen-fixing and plant growth-promoting bacterium, isolated from sugarcane.</title>
        <authorList>
            <person name="Schwab S."/>
            <person name="dos Santos Teixeira K.R."/>
            <person name="Simoes Araujo J.L."/>
            <person name="Soares Vidal M."/>
            <person name="Borges de Freitas H.R."/>
            <person name="Rivello Crivelaro A.L."/>
            <person name="Bueno de Camargo Nunes A."/>
            <person name="dos Santos C.M."/>
            <person name="Palmeira da Silva Rosa D."/>
            <person name="da Silva Padilha D."/>
            <person name="da Silva E."/>
            <person name="Araujo Terra L."/>
            <person name="Soares Mendes V."/>
            <person name="Farinelli L."/>
            <person name="Magalhaes Cruz L."/>
            <person name="Baldani J.I."/>
        </authorList>
    </citation>
    <scope>NUCLEOTIDE SEQUENCE [LARGE SCALE GENOMIC DNA]</scope>
    <source>
        <strain evidence="2 3">CBAmC</strain>
    </source>
</reference>
<dbReference type="KEGG" id="nao:Y958_03615"/>
<dbReference type="RefSeq" id="WP_088870939.1">
    <property type="nucleotide sequence ID" value="NZ_CP022110.1"/>
</dbReference>
<evidence type="ECO:0008006" key="4">
    <source>
        <dbReference type="Google" id="ProtNLM"/>
    </source>
</evidence>
<evidence type="ECO:0000256" key="1">
    <source>
        <dbReference type="SAM" id="SignalP"/>
    </source>
</evidence>
<accession>A0A248JPL6</accession>
<protein>
    <recommendedName>
        <fullName evidence="4">Spore coat protein U domain-containing protein</fullName>
    </recommendedName>
</protein>
<keyword evidence="1" id="KW-0732">Signal</keyword>
<dbReference type="Proteomes" id="UP000197153">
    <property type="component" value="Chromosome 1"/>
</dbReference>
<keyword evidence="3" id="KW-1185">Reference proteome</keyword>
<dbReference type="AlphaFoldDB" id="A0A248JPL6"/>
<name>A0A248JPL6_9PROT</name>
<organism evidence="2 3">
    <name type="scientific">Nitrospirillum viridazoti CBAmc</name>
    <dbReference type="NCBI Taxonomy" id="1441467"/>
    <lineage>
        <taxon>Bacteria</taxon>
        <taxon>Pseudomonadati</taxon>
        <taxon>Pseudomonadota</taxon>
        <taxon>Alphaproteobacteria</taxon>
        <taxon>Rhodospirillales</taxon>
        <taxon>Azospirillaceae</taxon>
        <taxon>Nitrospirillum</taxon>
        <taxon>Nitrospirillum viridazoti</taxon>
    </lineage>
</organism>
<proteinExistence type="predicted"/>
<feature type="chain" id="PRO_5012851765" description="Spore coat protein U domain-containing protein" evidence="1">
    <location>
        <begin position="21"/>
        <end position="158"/>
    </location>
</feature>
<dbReference type="EMBL" id="CP022110">
    <property type="protein sequence ID" value="ASG20018.1"/>
    <property type="molecule type" value="Genomic_DNA"/>
</dbReference>
<gene>
    <name evidence="2" type="ORF">Y958_03615</name>
</gene>
<evidence type="ECO:0000313" key="2">
    <source>
        <dbReference type="EMBL" id="ASG20018.1"/>
    </source>
</evidence>
<evidence type="ECO:0000313" key="3">
    <source>
        <dbReference type="Proteomes" id="UP000197153"/>
    </source>
</evidence>
<sequence>MIRIAAAAAATVLFSGALFAAAPAFAAAGASGTIQLNSSVAQTCTVAVTDAGATLNILSGSSNVAVGSVVENCNDGAGYTITVASSNNGTLKSSATGAQAISYTTSYDGTNGSGASFAVTRSSAQFNKTSNVSVTVPANAQAIAGSYADTLTITIAGK</sequence>
<feature type="signal peptide" evidence="1">
    <location>
        <begin position="1"/>
        <end position="20"/>
    </location>
</feature>